<proteinExistence type="predicted"/>
<dbReference type="PANTHER" id="PTHR33112">
    <property type="entry name" value="DOMAIN PROTEIN, PUTATIVE-RELATED"/>
    <property type="match status" value="1"/>
</dbReference>
<dbReference type="AlphaFoldDB" id="A0A395S8M1"/>
<comment type="caution">
    <text evidence="3">The sequence shown here is derived from an EMBL/GenBank/DDBJ whole genome shotgun (WGS) entry which is preliminary data.</text>
</comment>
<dbReference type="Pfam" id="PF06985">
    <property type="entry name" value="HET"/>
    <property type="match status" value="1"/>
</dbReference>
<evidence type="ECO:0000313" key="4">
    <source>
        <dbReference type="Proteomes" id="UP000266152"/>
    </source>
</evidence>
<dbReference type="Proteomes" id="UP000266152">
    <property type="component" value="Unassembled WGS sequence"/>
</dbReference>
<evidence type="ECO:0000313" key="3">
    <source>
        <dbReference type="EMBL" id="RGP68537.1"/>
    </source>
</evidence>
<reference evidence="3 4" key="1">
    <citation type="journal article" date="2018" name="PLoS Pathog.">
        <title>Evolution of structural diversity of trichothecenes, a family of toxins produced by plant pathogenic and entomopathogenic fungi.</title>
        <authorList>
            <person name="Proctor R.H."/>
            <person name="McCormick S.P."/>
            <person name="Kim H.S."/>
            <person name="Cardoza R.E."/>
            <person name="Stanley A.M."/>
            <person name="Lindo L."/>
            <person name="Kelly A."/>
            <person name="Brown D.W."/>
            <person name="Lee T."/>
            <person name="Vaughan M.M."/>
            <person name="Alexander N.J."/>
            <person name="Busman M."/>
            <person name="Gutierrez S."/>
        </authorList>
    </citation>
    <scope>NUCLEOTIDE SEQUENCE [LARGE SCALE GENOMIC DNA]</scope>
    <source>
        <strain evidence="3 4">NRRL 3299</strain>
    </source>
</reference>
<dbReference type="InterPro" id="IPR010730">
    <property type="entry name" value="HET"/>
</dbReference>
<dbReference type="EMBL" id="PXOF01000070">
    <property type="protein sequence ID" value="RGP68537.1"/>
    <property type="molecule type" value="Genomic_DNA"/>
</dbReference>
<accession>A0A395S8M1</accession>
<evidence type="ECO:0000256" key="1">
    <source>
        <dbReference type="SAM" id="MobiDB-lite"/>
    </source>
</evidence>
<keyword evidence="4" id="KW-1185">Reference proteome</keyword>
<feature type="domain" description="Heterokaryon incompatibility" evidence="2">
    <location>
        <begin position="223"/>
        <end position="382"/>
    </location>
</feature>
<name>A0A395S8M1_FUSSP</name>
<evidence type="ECO:0000259" key="2">
    <source>
        <dbReference type="Pfam" id="PF06985"/>
    </source>
</evidence>
<organism evidence="3 4">
    <name type="scientific">Fusarium sporotrichioides</name>
    <dbReference type="NCBI Taxonomy" id="5514"/>
    <lineage>
        <taxon>Eukaryota</taxon>
        <taxon>Fungi</taxon>
        <taxon>Dikarya</taxon>
        <taxon>Ascomycota</taxon>
        <taxon>Pezizomycotina</taxon>
        <taxon>Sordariomycetes</taxon>
        <taxon>Hypocreomycetidae</taxon>
        <taxon>Hypocreales</taxon>
        <taxon>Nectriaceae</taxon>
        <taxon>Fusarium</taxon>
    </lineage>
</organism>
<gene>
    <name evidence="3" type="ORF">FSPOR_5276</name>
</gene>
<dbReference type="STRING" id="5514.A0A395S8M1"/>
<sequence length="805" mass="92352">MFQPPSIRFSTSIPSSFSSALNQNSRMSSLKQQRNESAELAFLQALDFYNVGRKMFRECDESYVLVCDRLAEHPVRHHDSFHGLRQAARAGCHLCNLIEAYCTISSVNPNVPVILKFDIRNTCDRRHAFDVSVDKKHTEIRLGLKDDKHALSQLTRTYYHPTGGIPDDIFDMIGDWLRRCQAEHQECRDDSTTHMPTRLVDVGTLDSSTVHLIETGNGFNAPYLTLSHCWGQNASIVRRTTGGNLEIFLKDLPHTFKDAITTTRRLGFTYLWIDSLCIIQGDKIDWERESANMASIYSKGILNLAATYSSDSHGGLFLERTQHHVTSFSWKQQIDPVSSRNAWGEWMQSRQVCWTFDPQSEFGDLGLGRPLPLISRGWVLQENVLSSRTVHFLPGEIIWECRELSARESIYSCPARQSEEFRGKVVSSFQTVSVTRNGPKNFLRTTSDSSGDQKTTSGQTSGGASHQTPQGQLYRQWYEIVTQYSQKNLTRSEDRLPAIWALAQKFQEMTGDEYFSGLWKNDILTGLLFKRFQPRPECRTKQTRCGPSWSWASTECRIEFEYATPPPFSSTVKMDRLPDASLQRFVIDPTEPRSLSMGRTRQSQLEVRTLARNMVGRRLDWNPSPGEKVARAMGIKHTFGGHNLHSEIWRTYGEMRRKYQRKAEQRSIPGYLPVGQWLREARFRKAASTSYEFSHSLETRTDCYFGWAGAKFIEERRWEDRNNRGRSRGQDKILGCGSFDLDFDNIELARSYEQKPVLCLHIKGTHGLLVELDGNSQMYRRVGVYRQMGTEHKTDAWEPITVTLV</sequence>
<dbReference type="PANTHER" id="PTHR33112:SF16">
    <property type="entry name" value="HETEROKARYON INCOMPATIBILITY DOMAIN-CONTAINING PROTEIN"/>
    <property type="match status" value="1"/>
</dbReference>
<protein>
    <submittedName>
        <fullName evidence="3">Het domain-containing</fullName>
    </submittedName>
</protein>
<feature type="region of interest" description="Disordered" evidence="1">
    <location>
        <begin position="438"/>
        <end position="469"/>
    </location>
</feature>